<dbReference type="CDD" id="cd02860">
    <property type="entry name" value="E_set_Pullulanase"/>
    <property type="match status" value="1"/>
</dbReference>
<dbReference type="SUPFAM" id="SSF51011">
    <property type="entry name" value="Glycosyl hydrolase domain"/>
    <property type="match status" value="2"/>
</dbReference>
<comment type="caution">
    <text evidence="11">The sequence shown here is derived from an EMBL/GenBank/DDBJ whole genome shotgun (WGS) entry which is preliminary data.</text>
</comment>
<feature type="region of interest" description="Disordered" evidence="9">
    <location>
        <begin position="1"/>
        <end position="83"/>
    </location>
</feature>
<feature type="compositionally biased region" description="Basic and acidic residues" evidence="9">
    <location>
        <begin position="41"/>
        <end position="55"/>
    </location>
</feature>
<evidence type="ECO:0000256" key="2">
    <source>
        <dbReference type="ARBA" id="ARBA00022729"/>
    </source>
</evidence>
<dbReference type="SUPFAM" id="SSF81296">
    <property type="entry name" value="E set domains"/>
    <property type="match status" value="2"/>
</dbReference>
<dbReference type="Pfam" id="PF17967">
    <property type="entry name" value="Pullulanase_N2"/>
    <property type="match status" value="1"/>
</dbReference>
<dbReference type="CDD" id="cd02861">
    <property type="entry name" value="E_set_pullulanase_like"/>
    <property type="match status" value="1"/>
</dbReference>
<dbReference type="InterPro" id="IPR013784">
    <property type="entry name" value="Carb-bd-like_fold"/>
</dbReference>
<dbReference type="Gene3D" id="2.60.40.1180">
    <property type="entry name" value="Golgi alpha-mannosidase II"/>
    <property type="match status" value="2"/>
</dbReference>
<evidence type="ECO:0000256" key="9">
    <source>
        <dbReference type="SAM" id="MobiDB-lite"/>
    </source>
</evidence>
<dbReference type="InterPro" id="IPR024561">
    <property type="entry name" value="Pullul_strch_C"/>
</dbReference>
<name>A0ABV4M9B9_9VIBR</name>
<dbReference type="Pfam" id="PF03714">
    <property type="entry name" value="PUD"/>
    <property type="match status" value="1"/>
</dbReference>
<reference evidence="11 12" key="1">
    <citation type="submission" date="2024-06" db="EMBL/GenBank/DDBJ databases">
        <authorList>
            <person name="Steensen K."/>
            <person name="Seneca J."/>
            <person name="Bartlau N."/>
            <person name="Yu A.X."/>
            <person name="Polz M.F."/>
        </authorList>
    </citation>
    <scope>NUCLEOTIDE SEQUENCE [LARGE SCALE GENOMIC DNA]</scope>
    <source>
        <strain evidence="11 12">FF146</strain>
    </source>
</reference>
<evidence type="ECO:0000256" key="5">
    <source>
        <dbReference type="ARBA" id="ARBA00023965"/>
    </source>
</evidence>
<dbReference type="InterPro" id="IPR017853">
    <property type="entry name" value="GH"/>
</dbReference>
<dbReference type="Gene3D" id="2.60.40.10">
    <property type="entry name" value="Immunoglobulins"/>
    <property type="match status" value="2"/>
</dbReference>
<evidence type="ECO:0000256" key="7">
    <source>
        <dbReference type="ARBA" id="ARBA00029618"/>
    </source>
</evidence>
<gene>
    <name evidence="11" type="ORF">ACED38_14705</name>
</gene>
<dbReference type="Gene3D" id="2.40.30.140">
    <property type="match status" value="1"/>
</dbReference>
<dbReference type="CDD" id="cd11318">
    <property type="entry name" value="AmyAc_bac_fung_AmyA"/>
    <property type="match status" value="1"/>
</dbReference>
<dbReference type="InterPro" id="IPR013780">
    <property type="entry name" value="Glyco_hydro_b"/>
</dbReference>
<dbReference type="NCBIfam" id="TIGR02103">
    <property type="entry name" value="pullul_strch"/>
    <property type="match status" value="1"/>
</dbReference>
<organism evidence="11 12">
    <name type="scientific">Vibrio cortegadensis</name>
    <dbReference type="NCBI Taxonomy" id="1328770"/>
    <lineage>
        <taxon>Bacteria</taxon>
        <taxon>Pseudomonadati</taxon>
        <taxon>Pseudomonadota</taxon>
        <taxon>Gammaproteobacteria</taxon>
        <taxon>Vibrionales</taxon>
        <taxon>Vibrionaceae</taxon>
        <taxon>Vibrio</taxon>
    </lineage>
</organism>
<evidence type="ECO:0000313" key="12">
    <source>
        <dbReference type="Proteomes" id="UP001569153"/>
    </source>
</evidence>
<feature type="non-terminal residue" evidence="11">
    <location>
        <position position="1"/>
    </location>
</feature>
<dbReference type="SUPFAM" id="SSF103647">
    <property type="entry name" value="TSP type-3 repeat"/>
    <property type="match status" value="1"/>
</dbReference>
<dbReference type="InterPro" id="IPR028974">
    <property type="entry name" value="TSP_type-3_rpt"/>
</dbReference>
<dbReference type="SUPFAM" id="SSF51445">
    <property type="entry name" value="(Trans)glycosidases"/>
    <property type="match status" value="2"/>
</dbReference>
<accession>A0ABV4M9B9</accession>
<dbReference type="EC" id="3.2.1.41" evidence="6"/>
<dbReference type="InterPro" id="IPR011839">
    <property type="entry name" value="Pullul_strch"/>
</dbReference>
<dbReference type="Proteomes" id="UP001569153">
    <property type="component" value="Unassembled WGS sequence"/>
</dbReference>
<feature type="compositionally biased region" description="Acidic residues" evidence="9">
    <location>
        <begin position="28"/>
        <end position="40"/>
    </location>
</feature>
<dbReference type="Gene3D" id="2.60.40.1110">
    <property type="match status" value="1"/>
</dbReference>
<dbReference type="Pfam" id="PF00128">
    <property type="entry name" value="Alpha-amylase"/>
    <property type="match status" value="1"/>
</dbReference>
<dbReference type="InterPro" id="IPR006047">
    <property type="entry name" value="GH13_cat_dom"/>
</dbReference>
<dbReference type="Pfam" id="PF02922">
    <property type="entry name" value="CBM_48"/>
    <property type="match status" value="1"/>
</dbReference>
<dbReference type="GO" id="GO:0004556">
    <property type="term" value="F:alpha-amylase activity"/>
    <property type="evidence" value="ECO:0007669"/>
    <property type="project" value="UniProtKB-EC"/>
</dbReference>
<dbReference type="InterPro" id="IPR013783">
    <property type="entry name" value="Ig-like_fold"/>
</dbReference>
<evidence type="ECO:0000256" key="4">
    <source>
        <dbReference type="ARBA" id="ARBA00023295"/>
    </source>
</evidence>
<dbReference type="CDD" id="cd10315">
    <property type="entry name" value="CBM41_pullulanase"/>
    <property type="match status" value="1"/>
</dbReference>
<dbReference type="RefSeq" id="WP_371730780.1">
    <property type="nucleotide sequence ID" value="NZ_JBGOOT010000012.1"/>
</dbReference>
<dbReference type="InterPro" id="IPR005323">
    <property type="entry name" value="CBM41_pullulanase"/>
</dbReference>
<evidence type="ECO:0000256" key="8">
    <source>
        <dbReference type="ARBA" id="ARBA00031076"/>
    </source>
</evidence>
<dbReference type="SUPFAM" id="SSF49452">
    <property type="entry name" value="Starch-binding domain-like"/>
    <property type="match status" value="1"/>
</dbReference>
<keyword evidence="2" id="KW-0732">Signal</keyword>
<evidence type="ECO:0000259" key="10">
    <source>
        <dbReference type="SMART" id="SM00642"/>
    </source>
</evidence>
<evidence type="ECO:0000256" key="6">
    <source>
        <dbReference type="ARBA" id="ARBA00024062"/>
    </source>
</evidence>
<dbReference type="EMBL" id="JBGOOT010000012">
    <property type="protein sequence ID" value="MEZ8196125.1"/>
    <property type="molecule type" value="Genomic_DNA"/>
</dbReference>
<keyword evidence="4 11" id="KW-0326">Glycosidase</keyword>
<dbReference type="InterPro" id="IPR014756">
    <property type="entry name" value="Ig_E-set"/>
</dbReference>
<dbReference type="NCBIfam" id="NF006969">
    <property type="entry name" value="PRK09441.1-2"/>
    <property type="match status" value="1"/>
</dbReference>
<evidence type="ECO:0000256" key="3">
    <source>
        <dbReference type="ARBA" id="ARBA00022801"/>
    </source>
</evidence>
<protein>
    <recommendedName>
        <fullName evidence="6">pullulanase</fullName>
        <ecNumber evidence="6">3.2.1.41</ecNumber>
    </recommendedName>
    <alternativeName>
        <fullName evidence="7">Alpha-dextrin endo-1,6-alpha-glucosidase</fullName>
    </alternativeName>
    <alternativeName>
        <fullName evidence="8">Pullulan 6-glucanohydrolase</fullName>
    </alternativeName>
</protein>
<keyword evidence="12" id="KW-1185">Reference proteome</keyword>
<dbReference type="InterPro" id="IPR004193">
    <property type="entry name" value="Glyco_hydro_13_N"/>
</dbReference>
<comment type="catalytic activity">
    <reaction evidence="5">
        <text>Hydrolysis of (1-&gt;6)-alpha-D-glucosidic linkages in pullulan, amylopectin and glycogen, and in the alpha- and beta-limit dextrins of amylopectin and glycogen.</text>
        <dbReference type="EC" id="3.2.1.41"/>
    </reaction>
</comment>
<keyword evidence="3 11" id="KW-0378">Hydrolase</keyword>
<dbReference type="Gene3D" id="3.20.20.80">
    <property type="entry name" value="Glycosidases"/>
    <property type="match status" value="2"/>
</dbReference>
<dbReference type="PANTHER" id="PTHR43002">
    <property type="entry name" value="GLYCOGEN DEBRANCHING ENZYME"/>
    <property type="match status" value="1"/>
</dbReference>
<dbReference type="Pfam" id="PF18494">
    <property type="entry name" value="Pullulanase_Ins"/>
    <property type="match status" value="1"/>
</dbReference>
<dbReference type="SMART" id="SM00642">
    <property type="entry name" value="Aamy"/>
    <property type="match status" value="1"/>
</dbReference>
<dbReference type="Gene3D" id="2.60.40.1130">
    <property type="entry name" value="Rab geranylgeranyltransferase alpha-subunit, insert domain"/>
    <property type="match status" value="1"/>
</dbReference>
<dbReference type="NCBIfam" id="NF006968">
    <property type="entry name" value="PRK09441.1-1"/>
    <property type="match status" value="1"/>
</dbReference>
<comment type="similarity">
    <text evidence="1">Belongs to the glycosyl hydrolase 13 family.</text>
</comment>
<sequence>DDNDGWSDADEARLGSDPLDETSKPMDQDGDGVIDSEDAFPLDRFETRDSNKDGWGDFASSDDDGDGTPDSIDLTPAGSSTSSPTYSEALIYYKRKDSNYDGWGLHLWNNETCNAVETVTEWDAPYTVTEDAGEQGVLFRVAIKPENNGCLNFVIHKDDERALGDDNLKVELYKSNIVYTLDGNNTAYYRPLTEAPVTLSGASAHWLAVDNVAWNMIDGADSYQLWTNPNGNADLWMNPNGTTFLGNPDGFTKLPLDPSGTLDDARYPHLKGRATFQTEIGSEQAKSLLKQHPIAVALDAEGKLLAATRVQFPFVIDELYTASNDDADEAQLGSWIEDGQSQFRLWAPTANKVELYLYDEQKTPLEQSPVVMTEDAATGIWSFDGDIGLQGSFYRYRVQVFHPKTNHLEWMTTTDPYSVSLSTASRYSQLVDLAASETKPVGWDSQDIKPIEKPEDNIIYELHVRDFSDSDEQGTPAYDGKYLAFTEEERDSVKQLKSLREAGLNTIHLLPTFDISSVAEEEAKRIDLKDDINKLCHADTGLKPDAQICSRADSGTIASVLESLDPATGDAQMLMLELRGMDGFNWGYDPYHYTAPEGSYAVESDGMPRIREYRTMVQSLHNMGFRVIQDVVFNHTNASGLYNSSVLDKVVPGYYHRYNPDNGYIESSTCCDNTASEHRMFEKLVADSLVTWSKAYKIDGFRFDLMGHLMKSSIEKALAEVKTVDTDTWFYGEGWDFGEVFQNGRGVNSSQWNMAGTGIGTYNDRLRDAVRGDHSDPMNATPGFANAGDRFDNMGGKMDLIRLGMTGNLQEYPIPTTGGPIVLGRDYNFGGHGAGYAADPQEAVNYVSKHDNQTLWDINQYKAKGDVTPLDRARMQILGLAPVMLGQGVPFLHMGTELLRSKSMERNSYDSGDWYNRVDFSKKTNNWNVGLPYEKEDGANWDWIKAIIANPETQVTYDEISWADARFKEMLSIRSGSELMRLGQTEQILKRVRFHALGDKARPGTIVMSIDDGVAVGDDLDPNNQALVVAINSSIWEQRVAIPGADGFELHPVLKAGNDERIIAARVDGGELVLPGLTAVVFVKPQVAEEGQGAGMDVGPLNEAIYLRGIFNGWDTSLEMSYKGSDRYEAEIELGADSSYQFKIAASEWSAPHPQYNGFNLNVGEGSYSWDKEADGNLNISIISEGKYRFVLDLSDPNKAKLVVIAPEGADVISAPPYGDEAIYVRGTLTDWDEGSQMSYIGEDKYWTQITLQPGDYEFKLASDDWSTVKIEFSDLSLGASGLTLEDSGTDNRILIKVTAPGQYEFEFDAANHILLVKPVESEVVNGVMMQYFHWYNSEKDDLWIKVADQAQSLADKGITALWLPPAYKAMKRDDGTLGVGYATYDLYDLGEFNQQETVRTRYGDKDQYLAAISSAHTAGVKVYADVVLNHKMGADGVELVDAVRVDTNNRNTEIGEKQVSAWTRFNFPERGHTYSDFEWRWYHFDGVDWDQADSESSIFKFKGAGKAWDSQVSDEYGNYDYLMGADLDMDHPDVVAELKKWGVWYTNFANLDGFRLDAIKHIKKDFFKDWIDQVRRKTDKALFTVGEYWDYDIGTLQGYLKDTGYRMSLFDAPLHLNFHKASKESGGYDMGSLLNGTLMQSNPAQAVTLVENHDTQPLQALESPVEDWFKPLAYAFILLREEGYPNIFYADYYGASYRDKGKDGNFYDITLKSHKGVLDTLLDVRRTYAYGTQHSYLDTQDVIGWTREGDSQHPGGVAVLMTDNSYEGKKWMKIGSAYVDDCYIDTLKQYDVTDKVCVNADGWAEFKTKPGSVSVWVRE</sequence>
<proteinExistence type="inferred from homology"/>
<dbReference type="InterPro" id="IPR040671">
    <property type="entry name" value="Pullulanase_N2"/>
</dbReference>
<evidence type="ECO:0000256" key="1">
    <source>
        <dbReference type="ARBA" id="ARBA00008061"/>
    </source>
</evidence>
<dbReference type="InterPro" id="IPR041111">
    <property type="entry name" value="Pullulanase_Ins"/>
</dbReference>
<dbReference type="Pfam" id="PF11852">
    <property type="entry name" value="Pullul_strch_C"/>
    <property type="match status" value="1"/>
</dbReference>
<evidence type="ECO:0000313" key="11">
    <source>
        <dbReference type="EMBL" id="MEZ8196125.1"/>
    </source>
</evidence>
<dbReference type="CDD" id="cd11341">
    <property type="entry name" value="AmyAc_Pullulanase_LD-like"/>
    <property type="match status" value="1"/>
</dbReference>
<feature type="domain" description="Glycosyl hydrolase family 13 catalytic" evidence="10">
    <location>
        <begin position="1327"/>
        <end position="1726"/>
    </location>
</feature>